<organism evidence="3 4">
    <name type="scientific">Candidatus Uhrbacteria bacterium CG_4_9_14_3_um_filter_50_9</name>
    <dbReference type="NCBI Taxonomy" id="1975035"/>
    <lineage>
        <taxon>Bacteria</taxon>
        <taxon>Candidatus Uhriibacteriota</taxon>
    </lineage>
</organism>
<evidence type="ECO:0000313" key="3">
    <source>
        <dbReference type="EMBL" id="PJA45555.1"/>
    </source>
</evidence>
<accession>A0A2M7XCF0</accession>
<feature type="transmembrane region" description="Helical" evidence="2">
    <location>
        <begin position="58"/>
        <end position="76"/>
    </location>
</feature>
<feature type="region of interest" description="Disordered" evidence="1">
    <location>
        <begin position="97"/>
        <end position="133"/>
    </location>
</feature>
<gene>
    <name evidence="3" type="ORF">CO174_02500</name>
</gene>
<keyword evidence="2" id="KW-1133">Transmembrane helix</keyword>
<protein>
    <submittedName>
        <fullName evidence="3">Uncharacterized protein</fullName>
    </submittedName>
</protein>
<dbReference type="Proteomes" id="UP000229385">
    <property type="component" value="Unassembled WGS sequence"/>
</dbReference>
<evidence type="ECO:0000313" key="4">
    <source>
        <dbReference type="Proteomes" id="UP000229385"/>
    </source>
</evidence>
<name>A0A2M7XCF0_9BACT</name>
<keyword evidence="2" id="KW-0812">Transmembrane</keyword>
<dbReference type="AlphaFoldDB" id="A0A2M7XCF0"/>
<dbReference type="EMBL" id="PFWU01000030">
    <property type="protein sequence ID" value="PJA45555.1"/>
    <property type="molecule type" value="Genomic_DNA"/>
</dbReference>
<sequence length="133" mass="14744">MLETVISGITQIGFFGWGVALLSCLFRNQTGRKMGIIGVAIGIASIVTIYILRVSGPWGLLSPLVVMTGWLMFLMVTKIDEAEFTVGRVNIRFKVQPRVPKEPEDPEGDELDVEGKILPFERPTRSDTTPRPL</sequence>
<evidence type="ECO:0000256" key="1">
    <source>
        <dbReference type="SAM" id="MobiDB-lite"/>
    </source>
</evidence>
<keyword evidence="2" id="KW-0472">Membrane</keyword>
<evidence type="ECO:0000256" key="2">
    <source>
        <dbReference type="SAM" id="Phobius"/>
    </source>
</evidence>
<reference evidence="4" key="1">
    <citation type="submission" date="2017-09" db="EMBL/GenBank/DDBJ databases">
        <title>Depth-based differentiation of microbial function through sediment-hosted aquifers and enrichment of novel symbionts in the deep terrestrial subsurface.</title>
        <authorList>
            <person name="Probst A.J."/>
            <person name="Ladd B."/>
            <person name="Jarett J.K."/>
            <person name="Geller-Mcgrath D.E."/>
            <person name="Sieber C.M.K."/>
            <person name="Emerson J.B."/>
            <person name="Anantharaman K."/>
            <person name="Thomas B.C."/>
            <person name="Malmstrom R."/>
            <person name="Stieglmeier M."/>
            <person name="Klingl A."/>
            <person name="Woyke T."/>
            <person name="Ryan C.M."/>
            <person name="Banfield J.F."/>
        </authorList>
    </citation>
    <scope>NUCLEOTIDE SEQUENCE [LARGE SCALE GENOMIC DNA]</scope>
</reference>
<comment type="caution">
    <text evidence="3">The sequence shown here is derived from an EMBL/GenBank/DDBJ whole genome shotgun (WGS) entry which is preliminary data.</text>
</comment>
<feature type="transmembrane region" description="Helical" evidence="2">
    <location>
        <begin position="6"/>
        <end position="27"/>
    </location>
</feature>
<proteinExistence type="predicted"/>
<feature type="transmembrane region" description="Helical" evidence="2">
    <location>
        <begin position="34"/>
        <end position="52"/>
    </location>
</feature>